<dbReference type="NCBIfam" id="TIGR01729">
    <property type="entry name" value="taurine_ABC_bnd"/>
    <property type="match status" value="1"/>
</dbReference>
<dbReference type="PANTHER" id="PTHR30024">
    <property type="entry name" value="ALIPHATIC SULFONATES-BINDING PROTEIN-RELATED"/>
    <property type="match status" value="1"/>
</dbReference>
<evidence type="ECO:0000313" key="6">
    <source>
        <dbReference type="EMBL" id="KEO54911.1"/>
    </source>
</evidence>
<evidence type="ECO:0000256" key="3">
    <source>
        <dbReference type="ARBA" id="ARBA00022729"/>
    </source>
</evidence>
<gene>
    <name evidence="6" type="ORF">TP2_16825</name>
</gene>
<evidence type="ECO:0000313" key="7">
    <source>
        <dbReference type="Proteomes" id="UP000027432"/>
    </source>
</evidence>
<dbReference type="SMART" id="SM00062">
    <property type="entry name" value="PBPb"/>
    <property type="match status" value="1"/>
</dbReference>
<evidence type="ECO:0000256" key="2">
    <source>
        <dbReference type="ARBA" id="ARBA00010742"/>
    </source>
</evidence>
<feature type="chain" id="PRO_5001694711" description="Solute-binding protein family 3/N-terminal domain-containing protein" evidence="4">
    <location>
        <begin position="24"/>
        <end position="329"/>
    </location>
</feature>
<dbReference type="AlphaFoldDB" id="A0A074JB91"/>
<comment type="subcellular location">
    <subcellularLocation>
        <location evidence="1">Periplasm</location>
    </subcellularLocation>
</comment>
<keyword evidence="3 4" id="KW-0732">Signal</keyword>
<protein>
    <recommendedName>
        <fullName evidence="5">Solute-binding protein family 3/N-terminal domain-containing protein</fullName>
    </recommendedName>
</protein>
<name>A0A074JB91_9RHOB</name>
<comment type="similarity">
    <text evidence="2">Belongs to the bacterial solute-binding protein SsuA/TauA family.</text>
</comment>
<dbReference type="STRING" id="1353537.TP2_16825"/>
<organism evidence="6 7">
    <name type="scientific">Thioclava pacifica DSM 10166</name>
    <dbReference type="NCBI Taxonomy" id="1353537"/>
    <lineage>
        <taxon>Bacteria</taxon>
        <taxon>Pseudomonadati</taxon>
        <taxon>Pseudomonadota</taxon>
        <taxon>Alphaproteobacteria</taxon>
        <taxon>Rhodobacterales</taxon>
        <taxon>Paracoccaceae</taxon>
        <taxon>Thioclava</taxon>
    </lineage>
</organism>
<dbReference type="eggNOG" id="COG4521">
    <property type="taxonomic scope" value="Bacteria"/>
</dbReference>
<dbReference type="OrthoDB" id="6788250at2"/>
<feature type="domain" description="Solute-binding protein family 3/N-terminal" evidence="5">
    <location>
        <begin position="26"/>
        <end position="243"/>
    </location>
</feature>
<reference evidence="6 7" key="1">
    <citation type="submission" date="2013-07" db="EMBL/GenBank/DDBJ databases">
        <title>Thioclava pacifica DSM 10166 Genome Sequencing.</title>
        <authorList>
            <person name="Lai Q."/>
            <person name="Shao Z."/>
        </authorList>
    </citation>
    <scope>NUCLEOTIDE SEQUENCE [LARGE SCALE GENOMIC DNA]</scope>
    <source>
        <strain evidence="6 7">DSM 10166</strain>
    </source>
</reference>
<dbReference type="PANTHER" id="PTHR30024:SF47">
    <property type="entry name" value="TAURINE-BINDING PERIPLASMIC PROTEIN"/>
    <property type="match status" value="1"/>
</dbReference>
<keyword evidence="7" id="KW-1185">Reference proteome</keyword>
<dbReference type="Pfam" id="PF09084">
    <property type="entry name" value="NMT1"/>
    <property type="match status" value="1"/>
</dbReference>
<dbReference type="Gene3D" id="3.40.190.10">
    <property type="entry name" value="Periplasmic binding protein-like II"/>
    <property type="match status" value="2"/>
</dbReference>
<dbReference type="EMBL" id="AUND01000006">
    <property type="protein sequence ID" value="KEO54911.1"/>
    <property type="molecule type" value="Genomic_DNA"/>
</dbReference>
<evidence type="ECO:0000256" key="4">
    <source>
        <dbReference type="SAM" id="SignalP"/>
    </source>
</evidence>
<dbReference type="Proteomes" id="UP000027432">
    <property type="component" value="Unassembled WGS sequence"/>
</dbReference>
<evidence type="ECO:0000259" key="5">
    <source>
        <dbReference type="SMART" id="SM00062"/>
    </source>
</evidence>
<dbReference type="SUPFAM" id="SSF53850">
    <property type="entry name" value="Periplasmic binding protein-like II"/>
    <property type="match status" value="1"/>
</dbReference>
<proteinExistence type="inferred from homology"/>
<dbReference type="InterPro" id="IPR010068">
    <property type="entry name" value="Peri-bd_TauA"/>
</dbReference>
<sequence>MNKLNKMMMTAAAALTLSTSALWAETMTIGTFSDPTPMNAARAEKAFEKATGWTIEWRVFNSGTDVIAAMASGDVEVAELGSSPLAIAASQGVDLQMFMVSYAIGDSESLIAHNGSGIKSLEDLKGKRVAVPVGSTAHYSLMGAIAHAGMKESDLTIISMPPDQIAAAWDQGTIDAAFIWPPVQTNILKTGSRIVSAAQTAKWGYPTFNAWTVSTKFAESHEKEMVAFAKAMDAANKAYLDDPSAWTADNEKVKEIASVTGAGADQIPGILKGYTFVPLSEQVSDTWLGNAANIMKSTAEFLKSAGRIDTVADDYSAFVNTKIAEDALK</sequence>
<dbReference type="GO" id="GO:0042597">
    <property type="term" value="C:periplasmic space"/>
    <property type="evidence" value="ECO:0007669"/>
    <property type="project" value="UniProtKB-SubCell"/>
</dbReference>
<evidence type="ECO:0000256" key="1">
    <source>
        <dbReference type="ARBA" id="ARBA00004418"/>
    </source>
</evidence>
<accession>A0A074JB91</accession>
<comment type="caution">
    <text evidence="6">The sequence shown here is derived from an EMBL/GenBank/DDBJ whole genome shotgun (WGS) entry which is preliminary data.</text>
</comment>
<dbReference type="InterPro" id="IPR001638">
    <property type="entry name" value="Solute-binding_3/MltF_N"/>
</dbReference>
<dbReference type="InterPro" id="IPR015168">
    <property type="entry name" value="SsuA/THI5"/>
</dbReference>
<dbReference type="RefSeq" id="WP_038074371.1">
    <property type="nucleotide sequence ID" value="NZ_AUND01000006.1"/>
</dbReference>
<dbReference type="GO" id="GO:0042918">
    <property type="term" value="P:alkanesulfonate transmembrane transport"/>
    <property type="evidence" value="ECO:0007669"/>
    <property type="project" value="TreeGrafter"/>
</dbReference>
<feature type="signal peptide" evidence="4">
    <location>
        <begin position="1"/>
        <end position="23"/>
    </location>
</feature>